<dbReference type="Pfam" id="PF01436">
    <property type="entry name" value="NHL"/>
    <property type="match status" value="1"/>
</dbReference>
<keyword evidence="2" id="KW-0812">Transmembrane</keyword>
<proteinExistence type="predicted"/>
<dbReference type="SUPFAM" id="SSF101898">
    <property type="entry name" value="NHL repeat"/>
    <property type="match status" value="1"/>
</dbReference>
<dbReference type="PANTHER" id="PTHR13833">
    <property type="match status" value="1"/>
</dbReference>
<dbReference type="OrthoDB" id="342730at2759"/>
<protein>
    <submittedName>
        <fullName evidence="5">Uncharacterized protein LOC105039193 isoform X2</fullName>
    </submittedName>
</protein>
<organism evidence="4 5">
    <name type="scientific">Elaeis guineensis var. tenera</name>
    <name type="common">Oil palm</name>
    <dbReference type="NCBI Taxonomy" id="51953"/>
    <lineage>
        <taxon>Eukaryota</taxon>
        <taxon>Viridiplantae</taxon>
        <taxon>Streptophyta</taxon>
        <taxon>Embryophyta</taxon>
        <taxon>Tracheophyta</taxon>
        <taxon>Spermatophyta</taxon>
        <taxon>Magnoliopsida</taxon>
        <taxon>Liliopsida</taxon>
        <taxon>Arecaceae</taxon>
        <taxon>Arecoideae</taxon>
        <taxon>Cocoseae</taxon>
        <taxon>Elaeidinae</taxon>
        <taxon>Elaeis</taxon>
    </lineage>
</organism>
<name>A0A6I9QR70_ELAGV</name>
<evidence type="ECO:0000313" key="4">
    <source>
        <dbReference type="Proteomes" id="UP000504607"/>
    </source>
</evidence>
<sequence>MPAIVPSPLLHLLFLLVSFSSAISDSEVVLESGYTVSTVLDCNKPLAVAGLPSSAAVYPFSLLPRPQSRDLLLLDSSGSAFYSLVIPLSQEGEVRLFSGKGVPGFADGDPLAAMFKNPRSFAIDSKDNVYVADRSNHAIRKISRSGLGVTSVSVIAIFCALFGIVLGFIARPFFTRNEVSSSHFTSKTWKHYQTNLRRLAPMTCSDVKNAVADSILPVLLIKLVNLSLCYLSTVFRNIILGIRVWFGESVPLLESDVRCHSGITKSPVLADQLGDMISFDGDMDVLEVTNCSRKEDETKDASKWSHGKIEDMMRANLTDFVCRANQGQMEELAVCSSCLVRRRPRELDGL</sequence>
<feature type="chain" id="PRO_5026695200" evidence="3">
    <location>
        <begin position="25"/>
        <end position="350"/>
    </location>
</feature>
<feature type="signal peptide" evidence="3">
    <location>
        <begin position="1"/>
        <end position="24"/>
    </location>
</feature>
<keyword evidence="1" id="KW-0677">Repeat</keyword>
<gene>
    <name evidence="5" type="primary">LOC105039193</name>
</gene>
<dbReference type="Gene3D" id="2.120.10.30">
    <property type="entry name" value="TolB, C-terminal domain"/>
    <property type="match status" value="1"/>
</dbReference>
<keyword evidence="3" id="KW-0732">Signal</keyword>
<keyword evidence="4" id="KW-1185">Reference proteome</keyword>
<keyword evidence="2" id="KW-1133">Transmembrane helix</keyword>
<dbReference type="AlphaFoldDB" id="A0A6I9QR70"/>
<keyword evidence="2" id="KW-0472">Membrane</keyword>
<reference evidence="5" key="1">
    <citation type="submission" date="2025-08" db="UniProtKB">
        <authorList>
            <consortium name="RefSeq"/>
        </authorList>
    </citation>
    <scope>IDENTIFICATION</scope>
</reference>
<evidence type="ECO:0000256" key="2">
    <source>
        <dbReference type="SAM" id="Phobius"/>
    </source>
</evidence>
<evidence type="ECO:0000256" key="1">
    <source>
        <dbReference type="ARBA" id="ARBA00022737"/>
    </source>
</evidence>
<dbReference type="Proteomes" id="UP000504607">
    <property type="component" value="Chromosome 2"/>
</dbReference>
<evidence type="ECO:0000313" key="5">
    <source>
        <dbReference type="RefSeq" id="XP_010913566.1"/>
    </source>
</evidence>
<dbReference type="PANTHER" id="PTHR13833:SF71">
    <property type="entry name" value="NHL DOMAIN-CONTAINING PROTEIN"/>
    <property type="match status" value="1"/>
</dbReference>
<dbReference type="RefSeq" id="XP_010913566.1">
    <property type="nucleotide sequence ID" value="XM_010915264.3"/>
</dbReference>
<dbReference type="InterPro" id="IPR001258">
    <property type="entry name" value="NHL_repeat"/>
</dbReference>
<feature type="transmembrane region" description="Helical" evidence="2">
    <location>
        <begin position="147"/>
        <end position="170"/>
    </location>
</feature>
<evidence type="ECO:0000256" key="3">
    <source>
        <dbReference type="SAM" id="SignalP"/>
    </source>
</evidence>
<dbReference type="InterPro" id="IPR011042">
    <property type="entry name" value="6-blade_b-propeller_TolB-like"/>
</dbReference>
<accession>A0A6I9QR70</accession>